<dbReference type="AlphaFoldDB" id="A0A5C6CWU2"/>
<dbReference type="InterPro" id="IPR014710">
    <property type="entry name" value="RmlC-like_jellyroll"/>
</dbReference>
<dbReference type="Gene3D" id="2.60.120.10">
    <property type="entry name" value="Jelly Rolls"/>
    <property type="match status" value="1"/>
</dbReference>
<dbReference type="Proteomes" id="UP000318437">
    <property type="component" value="Unassembled WGS sequence"/>
</dbReference>
<dbReference type="SUPFAM" id="SSF51206">
    <property type="entry name" value="cAMP-binding domain-like"/>
    <property type="match status" value="1"/>
</dbReference>
<comment type="caution">
    <text evidence="2">The sequence shown here is derived from an EMBL/GenBank/DDBJ whole genome shotgun (WGS) entry which is preliminary data.</text>
</comment>
<dbReference type="PROSITE" id="PS50042">
    <property type="entry name" value="CNMP_BINDING_3"/>
    <property type="match status" value="1"/>
</dbReference>
<sequence>MEANGQVVATIGPESVVGEIALVKETPRTASVRAKSYLATASVPSDTFHTLVAHFPGVKEAMDDIMSRHLAADSIRESVSQ</sequence>
<dbReference type="RefSeq" id="WP_197530475.1">
    <property type="nucleotide sequence ID" value="NZ_SJPS01000002.1"/>
</dbReference>
<dbReference type="InterPro" id="IPR000595">
    <property type="entry name" value="cNMP-bd_dom"/>
</dbReference>
<dbReference type="CDD" id="cd00038">
    <property type="entry name" value="CAP_ED"/>
    <property type="match status" value="1"/>
</dbReference>
<evidence type="ECO:0000259" key="1">
    <source>
        <dbReference type="PROSITE" id="PS50042"/>
    </source>
</evidence>
<feature type="domain" description="Cyclic nucleotide-binding" evidence="1">
    <location>
        <begin position="1"/>
        <end position="52"/>
    </location>
</feature>
<dbReference type="EMBL" id="SJPS01000002">
    <property type="protein sequence ID" value="TWU28335.1"/>
    <property type="molecule type" value="Genomic_DNA"/>
</dbReference>
<organism evidence="2 3">
    <name type="scientific">Bythopirellula polymerisocia</name>
    <dbReference type="NCBI Taxonomy" id="2528003"/>
    <lineage>
        <taxon>Bacteria</taxon>
        <taxon>Pseudomonadati</taxon>
        <taxon>Planctomycetota</taxon>
        <taxon>Planctomycetia</taxon>
        <taxon>Pirellulales</taxon>
        <taxon>Lacipirellulaceae</taxon>
        <taxon>Bythopirellula</taxon>
    </lineage>
</organism>
<accession>A0A5C6CWU2</accession>
<keyword evidence="3" id="KW-1185">Reference proteome</keyword>
<dbReference type="InterPro" id="IPR018488">
    <property type="entry name" value="cNMP-bd_CS"/>
</dbReference>
<gene>
    <name evidence="2" type="ORF">Pla144_16230</name>
</gene>
<evidence type="ECO:0000313" key="3">
    <source>
        <dbReference type="Proteomes" id="UP000318437"/>
    </source>
</evidence>
<proteinExistence type="predicted"/>
<protein>
    <submittedName>
        <fullName evidence="2">Cyclic nucleotide-binding domain protein</fullName>
    </submittedName>
</protein>
<dbReference type="InterPro" id="IPR018490">
    <property type="entry name" value="cNMP-bd_dom_sf"/>
</dbReference>
<dbReference type="Pfam" id="PF00027">
    <property type="entry name" value="cNMP_binding"/>
    <property type="match status" value="1"/>
</dbReference>
<reference evidence="2 3" key="1">
    <citation type="submission" date="2019-02" db="EMBL/GenBank/DDBJ databases">
        <title>Deep-cultivation of Planctomycetes and their phenomic and genomic characterization uncovers novel biology.</title>
        <authorList>
            <person name="Wiegand S."/>
            <person name="Jogler M."/>
            <person name="Boedeker C."/>
            <person name="Pinto D."/>
            <person name="Vollmers J."/>
            <person name="Rivas-Marin E."/>
            <person name="Kohn T."/>
            <person name="Peeters S.H."/>
            <person name="Heuer A."/>
            <person name="Rast P."/>
            <person name="Oberbeckmann S."/>
            <person name="Bunk B."/>
            <person name="Jeske O."/>
            <person name="Meyerdierks A."/>
            <person name="Storesund J.E."/>
            <person name="Kallscheuer N."/>
            <person name="Luecker S."/>
            <person name="Lage O.M."/>
            <person name="Pohl T."/>
            <person name="Merkel B.J."/>
            <person name="Hornburger P."/>
            <person name="Mueller R.-W."/>
            <person name="Bruemmer F."/>
            <person name="Labrenz M."/>
            <person name="Spormann A.M."/>
            <person name="Op Den Camp H."/>
            <person name="Overmann J."/>
            <person name="Amann R."/>
            <person name="Jetten M.S.M."/>
            <person name="Mascher T."/>
            <person name="Medema M.H."/>
            <person name="Devos D.P."/>
            <person name="Kaster A.-K."/>
            <person name="Ovreas L."/>
            <person name="Rohde M."/>
            <person name="Galperin M.Y."/>
            <person name="Jogler C."/>
        </authorList>
    </citation>
    <scope>NUCLEOTIDE SEQUENCE [LARGE SCALE GENOMIC DNA]</scope>
    <source>
        <strain evidence="2 3">Pla144</strain>
    </source>
</reference>
<name>A0A5C6CWU2_9BACT</name>
<dbReference type="PROSITE" id="PS00889">
    <property type="entry name" value="CNMP_BINDING_2"/>
    <property type="match status" value="1"/>
</dbReference>
<evidence type="ECO:0000313" key="2">
    <source>
        <dbReference type="EMBL" id="TWU28335.1"/>
    </source>
</evidence>